<evidence type="ECO:0000256" key="3">
    <source>
        <dbReference type="PIRSR" id="PIRSR640198-2"/>
    </source>
</evidence>
<gene>
    <name evidence="5" type="ORF">B7P33_01915</name>
</gene>
<evidence type="ECO:0000313" key="5">
    <source>
        <dbReference type="EMBL" id="PCE66080.1"/>
    </source>
</evidence>
<feature type="binding site" evidence="3">
    <location>
        <begin position="233"/>
        <end position="234"/>
    </location>
    <ligand>
        <name>ATP</name>
        <dbReference type="ChEBI" id="CHEBI:30616"/>
    </ligand>
</feature>
<dbReference type="RefSeq" id="WP_097441604.1">
    <property type="nucleotide sequence ID" value="NZ_NBWU01000001.1"/>
</dbReference>
<dbReference type="InterPro" id="IPR003812">
    <property type="entry name" value="Fido"/>
</dbReference>
<reference evidence="5 6" key="1">
    <citation type="submission" date="2017-04" db="EMBL/GenBank/DDBJ databases">
        <title>A new member of the family Flavobacteriaceae isolated from ascidians.</title>
        <authorList>
            <person name="Chen L."/>
        </authorList>
    </citation>
    <scope>NUCLEOTIDE SEQUENCE [LARGE SCALE GENOMIC DNA]</scope>
    <source>
        <strain evidence="5 6">HQA918</strain>
    </source>
</reference>
<proteinExistence type="predicted"/>
<dbReference type="PANTHER" id="PTHR13504">
    <property type="entry name" value="FIDO DOMAIN-CONTAINING PROTEIN DDB_G0283145"/>
    <property type="match status" value="1"/>
</dbReference>
<dbReference type="InterPro" id="IPR040198">
    <property type="entry name" value="Fido_containing"/>
</dbReference>
<dbReference type="AlphaFoldDB" id="A0A2A4GDN3"/>
<dbReference type="Pfam" id="PF21248">
    <property type="entry name" value="SoFic-like_C"/>
    <property type="match status" value="1"/>
</dbReference>
<dbReference type="SUPFAM" id="SSF140931">
    <property type="entry name" value="Fic-like"/>
    <property type="match status" value="1"/>
</dbReference>
<name>A0A2A4GDN3_9FLAO</name>
<feature type="binding site" evidence="1">
    <location>
        <position position="233"/>
    </location>
    <ligand>
        <name>ATP</name>
        <dbReference type="ChEBI" id="CHEBI:30616"/>
    </ligand>
</feature>
<keyword evidence="6" id="KW-1185">Reference proteome</keyword>
<dbReference type="Pfam" id="PF02661">
    <property type="entry name" value="Fic"/>
    <property type="match status" value="1"/>
</dbReference>
<dbReference type="PROSITE" id="PS51459">
    <property type="entry name" value="FIDO"/>
    <property type="match status" value="1"/>
</dbReference>
<evidence type="ECO:0000256" key="1">
    <source>
        <dbReference type="PIRSR" id="PIRSR038925-1"/>
    </source>
</evidence>
<evidence type="ECO:0000313" key="6">
    <source>
        <dbReference type="Proteomes" id="UP000219559"/>
    </source>
</evidence>
<organism evidence="5 6">
    <name type="scientific">Sediminicola luteus</name>
    <dbReference type="NCBI Taxonomy" id="319238"/>
    <lineage>
        <taxon>Bacteria</taxon>
        <taxon>Pseudomonadati</taxon>
        <taxon>Bacteroidota</taxon>
        <taxon>Flavobacteriia</taxon>
        <taxon>Flavobacteriales</taxon>
        <taxon>Flavobacteriaceae</taxon>
        <taxon>Sediminicola</taxon>
    </lineage>
</organism>
<dbReference type="OrthoDB" id="9814400at2"/>
<evidence type="ECO:0000256" key="2">
    <source>
        <dbReference type="PIRSR" id="PIRSR640198-1"/>
    </source>
</evidence>
<dbReference type="InterPro" id="IPR026287">
    <property type="entry name" value="SoFic-like"/>
</dbReference>
<keyword evidence="1" id="KW-0067">ATP-binding</keyword>
<evidence type="ECO:0000259" key="4">
    <source>
        <dbReference type="PROSITE" id="PS51459"/>
    </source>
</evidence>
<feature type="domain" description="Fido" evidence="4">
    <location>
        <begin position="110"/>
        <end position="255"/>
    </location>
</feature>
<dbReference type="Gene3D" id="1.10.3290.10">
    <property type="entry name" value="Fido-like domain"/>
    <property type="match status" value="1"/>
</dbReference>
<dbReference type="EMBL" id="NBWU01000001">
    <property type="protein sequence ID" value="PCE66080.1"/>
    <property type="molecule type" value="Genomic_DNA"/>
</dbReference>
<dbReference type="PIRSF" id="PIRSF038925">
    <property type="entry name" value="AMP-prot_trans"/>
    <property type="match status" value="1"/>
</dbReference>
<comment type="caution">
    <text evidence="5">The sequence shown here is derived from an EMBL/GenBank/DDBJ whole genome shotgun (WGS) entry which is preliminary data.</text>
</comment>
<dbReference type="GO" id="GO:0005524">
    <property type="term" value="F:ATP binding"/>
    <property type="evidence" value="ECO:0007669"/>
    <property type="project" value="UniProtKB-KW"/>
</dbReference>
<dbReference type="PANTHER" id="PTHR13504:SF35">
    <property type="entry name" value="PROTEIN ADENYLYLTRANSFERASE SOFIC"/>
    <property type="match status" value="1"/>
</dbReference>
<sequence>METEVQIPFLPPKVQIETVAVLKNLNAASRALAQLKGEVKKIPNSQILIDTISLQEAKDSNEVENIVTTDDELYQAAIETKNISQAAKEAQNYAQALKLGFHIIREKGVLSINDIKRIQELVSPNHPIRKVPGTVLKNPRTQEVVFTPPQQYSEIMALFNNLETYINDPKVHPVDPLLKMPIVHYQFESIHPFYDGNGRTGRILNMLYLVHQNLLDIPVLYLSSYIIKNKADYYRLLQKVRTDESWQEWLLWMLKGVEITARDTIVVVNNIKHLMDEYKQKIRREFKFYSHDLINTLFKHPYTKIDFLERELNVHRNTASSYLNALAQHEEQFLTKLKIGKSNYFINHRLLQILKSR</sequence>
<dbReference type="InterPro" id="IPR025758">
    <property type="entry name" value="Fic/DOC_N"/>
</dbReference>
<dbReference type="InterPro" id="IPR036597">
    <property type="entry name" value="Fido-like_dom_sf"/>
</dbReference>
<feature type="active site" evidence="2">
    <location>
        <position position="191"/>
    </location>
</feature>
<keyword evidence="1" id="KW-0547">Nucleotide-binding</keyword>
<dbReference type="Pfam" id="PF13784">
    <property type="entry name" value="Fic_N"/>
    <property type="match status" value="1"/>
</dbReference>
<dbReference type="InterPro" id="IPR048770">
    <property type="entry name" value="SoFic-like_C"/>
</dbReference>
<accession>A0A2A4GDN3</accession>
<protein>
    <submittedName>
        <fullName evidence="5">Addiction module protein</fullName>
    </submittedName>
</protein>
<feature type="binding site" evidence="1">
    <location>
        <position position="64"/>
    </location>
    <ligand>
        <name>ATP</name>
        <dbReference type="ChEBI" id="CHEBI:30616"/>
    </ligand>
</feature>
<feature type="binding site" evidence="3">
    <location>
        <begin position="195"/>
        <end position="202"/>
    </location>
    <ligand>
        <name>ATP</name>
        <dbReference type="ChEBI" id="CHEBI:30616"/>
    </ligand>
</feature>
<feature type="binding site" evidence="1">
    <location>
        <begin position="196"/>
        <end position="202"/>
    </location>
    <ligand>
        <name>ATP</name>
        <dbReference type="ChEBI" id="CHEBI:30616"/>
    </ligand>
</feature>
<feature type="binding site" evidence="1">
    <location>
        <position position="191"/>
    </location>
    <ligand>
        <name>ATP</name>
        <dbReference type="ChEBI" id="CHEBI:30616"/>
    </ligand>
</feature>
<dbReference type="Proteomes" id="UP000219559">
    <property type="component" value="Unassembled WGS sequence"/>
</dbReference>